<reference evidence="3 4" key="1">
    <citation type="journal article" date="2014" name="Nat. Commun.">
        <title>Klebsormidium flaccidum genome reveals primary factors for plant terrestrial adaptation.</title>
        <authorList>
            <person name="Hori K."/>
            <person name="Maruyama F."/>
            <person name="Fujisawa T."/>
            <person name="Togashi T."/>
            <person name="Yamamoto N."/>
            <person name="Seo M."/>
            <person name="Sato S."/>
            <person name="Yamada T."/>
            <person name="Mori H."/>
            <person name="Tajima N."/>
            <person name="Moriyama T."/>
            <person name="Ikeuchi M."/>
            <person name="Watanabe M."/>
            <person name="Wada H."/>
            <person name="Kobayashi K."/>
            <person name="Saito M."/>
            <person name="Masuda T."/>
            <person name="Sasaki-Sekimoto Y."/>
            <person name="Mashiguchi K."/>
            <person name="Awai K."/>
            <person name="Shimojima M."/>
            <person name="Masuda S."/>
            <person name="Iwai M."/>
            <person name="Nobusawa T."/>
            <person name="Narise T."/>
            <person name="Kondo S."/>
            <person name="Saito H."/>
            <person name="Sato R."/>
            <person name="Murakawa M."/>
            <person name="Ihara Y."/>
            <person name="Oshima-Yamada Y."/>
            <person name="Ohtaka K."/>
            <person name="Satoh M."/>
            <person name="Sonobe K."/>
            <person name="Ishii M."/>
            <person name="Ohtani R."/>
            <person name="Kanamori-Sato M."/>
            <person name="Honoki R."/>
            <person name="Miyazaki D."/>
            <person name="Mochizuki H."/>
            <person name="Umetsu J."/>
            <person name="Higashi K."/>
            <person name="Shibata D."/>
            <person name="Kamiya Y."/>
            <person name="Sato N."/>
            <person name="Nakamura Y."/>
            <person name="Tabata S."/>
            <person name="Ida S."/>
            <person name="Kurokawa K."/>
            <person name="Ohta H."/>
        </authorList>
    </citation>
    <scope>NUCLEOTIDE SEQUENCE [LARGE SCALE GENOMIC DNA]</scope>
    <source>
        <strain evidence="3 4">NIES-2285</strain>
    </source>
</reference>
<accession>A0A1Y1HMT9</accession>
<keyword evidence="2" id="KW-0812">Transmembrane</keyword>
<proteinExistence type="predicted"/>
<evidence type="ECO:0000313" key="4">
    <source>
        <dbReference type="Proteomes" id="UP000054558"/>
    </source>
</evidence>
<organism evidence="3 4">
    <name type="scientific">Klebsormidium nitens</name>
    <name type="common">Green alga</name>
    <name type="synonym">Ulothrix nitens</name>
    <dbReference type="NCBI Taxonomy" id="105231"/>
    <lineage>
        <taxon>Eukaryota</taxon>
        <taxon>Viridiplantae</taxon>
        <taxon>Streptophyta</taxon>
        <taxon>Klebsormidiophyceae</taxon>
        <taxon>Klebsormidiales</taxon>
        <taxon>Klebsormidiaceae</taxon>
        <taxon>Klebsormidium</taxon>
    </lineage>
</organism>
<sequence>MGFLLPLDVNVRERKPAWVIWVILMCGWAVACVFTIINTLAQRDAPTSEVSILKGNVTLPEISICWEDSILKYYGTEFDSPILAECVSSDWTIDALGPASFPAPNASLPSFDRSEESTCNVTLALGETNWWDCYEGPGNCVDQCLSFDTSLPAFIEDFPDFFAGLYFNRSAPLQKLNLTDESEYVMPINQLKAYLHYGPPNDDGKLTGSTPVFIPMNAVTTVTISMSIRFGLDGTQEASFITNSVSGALIPLPDDDGLERPYGYSTFALVHFVLDTRGVEKVVEKDPVTITGIVSQMGGLFPFVATAFGIFFTIKEDGKAKKAGAAKKKSDDSGDGGDDDDSDLMTSAVLTSPGGLKDMMSLDNALKFGYKKVLPALGHWFIGFFRSKKVQPAEVKPLKAAGVKAAEGKPAPGGVKLAAESAPGESVPGTVIGSGDAAAAAAPGKVNEIRNEIRKYGARETPLLDVDGE</sequence>
<feature type="compositionally biased region" description="Acidic residues" evidence="1">
    <location>
        <begin position="333"/>
        <end position="343"/>
    </location>
</feature>
<evidence type="ECO:0000256" key="2">
    <source>
        <dbReference type="SAM" id="Phobius"/>
    </source>
</evidence>
<dbReference type="AlphaFoldDB" id="A0A1Y1HMT9"/>
<feature type="transmembrane region" description="Helical" evidence="2">
    <location>
        <begin position="20"/>
        <end position="41"/>
    </location>
</feature>
<name>A0A1Y1HMT9_KLENI</name>
<gene>
    <name evidence="3" type="ORF">KFL_000110070</name>
</gene>
<dbReference type="Proteomes" id="UP000054558">
    <property type="component" value="Unassembled WGS sequence"/>
</dbReference>
<keyword evidence="2" id="KW-1133">Transmembrane helix</keyword>
<evidence type="ECO:0000313" key="3">
    <source>
        <dbReference type="EMBL" id="GAQ78311.1"/>
    </source>
</evidence>
<feature type="region of interest" description="Disordered" evidence="1">
    <location>
        <begin position="323"/>
        <end position="346"/>
    </location>
</feature>
<protein>
    <submittedName>
        <fullName evidence="3">Uncharacterized protein</fullName>
    </submittedName>
</protein>
<evidence type="ECO:0000256" key="1">
    <source>
        <dbReference type="SAM" id="MobiDB-lite"/>
    </source>
</evidence>
<keyword evidence="2" id="KW-0472">Membrane</keyword>
<dbReference type="EMBL" id="DF236960">
    <property type="protein sequence ID" value="GAQ78311.1"/>
    <property type="molecule type" value="Genomic_DNA"/>
</dbReference>
<keyword evidence="4" id="KW-1185">Reference proteome</keyword>